<sequence>MKKIIYFLIILSGFIHTVKAEELLLMVDFQQTHSTEMQQIRDMLLKENRVMSLVKFMNDEFKVSPKGSIKLVFSDADDEEDSGAYTDLATRVVVIPYQFIQEVKNRFEKTHYSETNLNIDVAAIDVVLHTILHETAHAMITFYDVPIVGKEEDAADSLATFILSERFEEGQEIAISAADLFDLERQDNNELDEANYWGEHSLEAQRFYTTMCHVYGSNPERYTDLLNESGQDHTCKLTICSLFILFKRLNAKQKLFN</sequence>
<protein>
    <submittedName>
        <fullName evidence="1">DUF4344 domain-containing metallopeptidase</fullName>
    </submittedName>
</protein>
<dbReference type="RefSeq" id="WP_306387278.1">
    <property type="nucleotide sequence ID" value="NZ_JASAYT010000001.1"/>
</dbReference>
<dbReference type="AlphaFoldDB" id="A0AAJ6NBT8"/>
<dbReference type="Proteomes" id="UP001231736">
    <property type="component" value="Unassembled WGS sequence"/>
</dbReference>
<gene>
    <name evidence="1" type="ORF">QJU97_00150</name>
</gene>
<name>A0AAJ6NBT8_9PAST</name>
<evidence type="ECO:0000313" key="2">
    <source>
        <dbReference type="Proteomes" id="UP001231736"/>
    </source>
</evidence>
<evidence type="ECO:0000313" key="1">
    <source>
        <dbReference type="EMBL" id="MDP8173877.1"/>
    </source>
</evidence>
<dbReference type="InterPro" id="IPR025644">
    <property type="entry name" value="DUF4344"/>
</dbReference>
<comment type="caution">
    <text evidence="1">The sequence shown here is derived from an EMBL/GenBank/DDBJ whole genome shotgun (WGS) entry which is preliminary data.</text>
</comment>
<dbReference type="EMBL" id="JASAYT010000001">
    <property type="protein sequence ID" value="MDP8173877.1"/>
    <property type="molecule type" value="Genomic_DNA"/>
</dbReference>
<organism evidence="1 2">
    <name type="scientific">Phocoenobacter skyensis</name>
    <dbReference type="NCBI Taxonomy" id="97481"/>
    <lineage>
        <taxon>Bacteria</taxon>
        <taxon>Pseudomonadati</taxon>
        <taxon>Pseudomonadota</taxon>
        <taxon>Gammaproteobacteria</taxon>
        <taxon>Pasteurellales</taxon>
        <taxon>Pasteurellaceae</taxon>
        <taxon>Phocoenobacter</taxon>
    </lineage>
</organism>
<reference evidence="1" key="1">
    <citation type="journal article" date="2023" name="Front. Microbiol.">
        <title>Phylogeography and host specificity of Pasteurellaceae pathogenic to sea-farmed fish in the north-east Atlantic.</title>
        <authorList>
            <person name="Gulla S."/>
            <person name="Colquhoun D.J."/>
            <person name="Olsen A.B."/>
            <person name="Spilsberg B."/>
            <person name="Lagesen K."/>
            <person name="Aakesson C.P."/>
            <person name="Strom S."/>
            <person name="Manji F."/>
            <person name="Birkbeck T.H."/>
            <person name="Nilsen H.K."/>
        </authorList>
    </citation>
    <scope>NUCLEOTIDE SEQUENCE</scope>
    <source>
        <strain evidence="1">98B1</strain>
    </source>
</reference>
<accession>A0AAJ6NBT8</accession>
<proteinExistence type="predicted"/>
<dbReference type="Pfam" id="PF14247">
    <property type="entry name" value="DUF4344"/>
    <property type="match status" value="1"/>
</dbReference>